<reference evidence="6" key="1">
    <citation type="journal article" date="2019" name="Int. J. Syst. Evol. Microbiol.">
        <title>The Global Catalogue of Microorganisms (GCM) 10K type strain sequencing project: providing services to taxonomists for standard genome sequencing and annotation.</title>
        <authorList>
            <consortium name="The Broad Institute Genomics Platform"/>
            <consortium name="The Broad Institute Genome Sequencing Center for Infectious Disease"/>
            <person name="Wu L."/>
            <person name="Ma J."/>
        </authorList>
    </citation>
    <scope>NUCLEOTIDE SEQUENCE [LARGE SCALE GENOMIC DNA]</scope>
    <source>
        <strain evidence="6">JCM 17927</strain>
    </source>
</reference>
<dbReference type="PANTHER" id="PTHR46796">
    <property type="entry name" value="HTH-TYPE TRANSCRIPTIONAL ACTIVATOR RHAS-RELATED"/>
    <property type="match status" value="1"/>
</dbReference>
<dbReference type="Pfam" id="PF20240">
    <property type="entry name" value="DUF6597"/>
    <property type="match status" value="1"/>
</dbReference>
<dbReference type="SMART" id="SM00342">
    <property type="entry name" value="HTH_ARAC"/>
    <property type="match status" value="1"/>
</dbReference>
<keyword evidence="1" id="KW-0805">Transcription regulation</keyword>
<proteinExistence type="predicted"/>
<gene>
    <name evidence="5" type="ORF">GCM10023189_40070</name>
</gene>
<name>A0ABP8N7Y9_9BACT</name>
<evidence type="ECO:0000259" key="4">
    <source>
        <dbReference type="PROSITE" id="PS01124"/>
    </source>
</evidence>
<evidence type="ECO:0000256" key="3">
    <source>
        <dbReference type="ARBA" id="ARBA00023163"/>
    </source>
</evidence>
<dbReference type="InterPro" id="IPR018060">
    <property type="entry name" value="HTH_AraC"/>
</dbReference>
<keyword evidence="2" id="KW-0238">DNA-binding</keyword>
<feature type="domain" description="HTH araC/xylS-type" evidence="4">
    <location>
        <begin position="155"/>
        <end position="246"/>
    </location>
</feature>
<dbReference type="Proteomes" id="UP001501175">
    <property type="component" value="Unassembled WGS sequence"/>
</dbReference>
<dbReference type="PANTHER" id="PTHR46796:SF13">
    <property type="entry name" value="HTH-TYPE TRANSCRIPTIONAL ACTIVATOR RHAS"/>
    <property type="match status" value="1"/>
</dbReference>
<organism evidence="5 6">
    <name type="scientific">Nibrella saemangeumensis</name>
    <dbReference type="NCBI Taxonomy" id="1084526"/>
    <lineage>
        <taxon>Bacteria</taxon>
        <taxon>Pseudomonadati</taxon>
        <taxon>Bacteroidota</taxon>
        <taxon>Cytophagia</taxon>
        <taxon>Cytophagales</taxon>
        <taxon>Spirosomataceae</taxon>
        <taxon>Nibrella</taxon>
    </lineage>
</organism>
<dbReference type="PROSITE" id="PS01124">
    <property type="entry name" value="HTH_ARAC_FAMILY_2"/>
    <property type="match status" value="1"/>
</dbReference>
<evidence type="ECO:0000256" key="2">
    <source>
        <dbReference type="ARBA" id="ARBA00023125"/>
    </source>
</evidence>
<comment type="caution">
    <text evidence="5">The sequence shown here is derived from an EMBL/GenBank/DDBJ whole genome shotgun (WGS) entry which is preliminary data.</text>
</comment>
<evidence type="ECO:0000256" key="1">
    <source>
        <dbReference type="ARBA" id="ARBA00023015"/>
    </source>
</evidence>
<sequence length="259" mass="30164">MLLHFRFSPNDPIPLKPFPASPNQGITFYPRGYLTAHHPNPETGTGIRRPQTVVFGQHINRITLQLAQEEYLMFDVSFQPGVLARFLRNPLSEFVDQNIDAESVIGAEIRLVNDQLAHASHYEQMVAIVENYLWKRIQRLQVDLLPLEKASRHMLAKTNLWSLDQWAGHCCLSISQFERKFREQMGVSPKLFARIVRFDRAFWLKETNPQLDWLSVALQTGYYDYQHLVKDFKQFGGTTPPLFLNQNDNSPEKWLRLVN</sequence>
<dbReference type="InterPro" id="IPR050204">
    <property type="entry name" value="AraC_XylS_family_regulators"/>
</dbReference>
<keyword evidence="6" id="KW-1185">Reference proteome</keyword>
<keyword evidence="3" id="KW-0804">Transcription</keyword>
<dbReference type="Gene3D" id="1.10.10.60">
    <property type="entry name" value="Homeodomain-like"/>
    <property type="match status" value="1"/>
</dbReference>
<dbReference type="InterPro" id="IPR046532">
    <property type="entry name" value="DUF6597"/>
</dbReference>
<evidence type="ECO:0000313" key="6">
    <source>
        <dbReference type="Proteomes" id="UP001501175"/>
    </source>
</evidence>
<accession>A0ABP8N7Y9</accession>
<evidence type="ECO:0000313" key="5">
    <source>
        <dbReference type="EMBL" id="GAA4462847.1"/>
    </source>
</evidence>
<dbReference type="Pfam" id="PF12833">
    <property type="entry name" value="HTH_18"/>
    <property type="match status" value="1"/>
</dbReference>
<protein>
    <submittedName>
        <fullName evidence="5">Helix-turn-helix domain-containing protein</fullName>
    </submittedName>
</protein>
<dbReference type="EMBL" id="BAABHD010000071">
    <property type="protein sequence ID" value="GAA4462847.1"/>
    <property type="molecule type" value="Genomic_DNA"/>
</dbReference>